<reference evidence="8" key="3">
    <citation type="submission" date="2025-09" db="UniProtKB">
        <authorList>
            <consortium name="Ensembl"/>
        </authorList>
    </citation>
    <scope>IDENTIFICATION</scope>
</reference>
<dbReference type="Ensembl" id="ENSNFUT00015052514.1">
    <property type="protein sequence ID" value="ENSNFUP00015050345.1"/>
    <property type="gene ID" value="ENSNFUG00015023645.1"/>
</dbReference>
<proteinExistence type="inferred from homology"/>
<feature type="compositionally biased region" description="Polar residues" evidence="4">
    <location>
        <begin position="737"/>
        <end position="764"/>
    </location>
</feature>
<evidence type="ECO:0000259" key="7">
    <source>
        <dbReference type="PROSITE" id="PS50878"/>
    </source>
</evidence>
<dbReference type="GO" id="GO:0016706">
    <property type="term" value="F:2-oxoglutarate-dependent dioxygenase activity"/>
    <property type="evidence" value="ECO:0007669"/>
    <property type="project" value="InterPro"/>
</dbReference>
<dbReference type="InterPro" id="IPR036872">
    <property type="entry name" value="CH_dom_sf"/>
</dbReference>
<dbReference type="InterPro" id="IPR043502">
    <property type="entry name" value="DNA/RNA_pol_sf"/>
</dbReference>
<keyword evidence="1" id="KW-0597">Phosphoprotein</keyword>
<reference evidence="8" key="2">
    <citation type="submission" date="2025-08" db="UniProtKB">
        <authorList>
            <consortium name="Ensembl"/>
        </authorList>
    </citation>
    <scope>IDENTIFICATION</scope>
</reference>
<dbReference type="InterPro" id="IPR000477">
    <property type="entry name" value="RT_dom"/>
</dbReference>
<dbReference type="InterPro" id="IPR015095">
    <property type="entry name" value="AlkB_hom8_N"/>
</dbReference>
<name>A0A8C6PWZ8_NOTFU</name>
<feature type="region of interest" description="Disordered" evidence="4">
    <location>
        <begin position="688"/>
        <end position="764"/>
    </location>
</feature>
<evidence type="ECO:0000256" key="5">
    <source>
        <dbReference type="SAM" id="Phobius"/>
    </source>
</evidence>
<dbReference type="SMART" id="SM00033">
    <property type="entry name" value="CH"/>
    <property type="match status" value="1"/>
</dbReference>
<feature type="compositionally biased region" description="Polar residues" evidence="4">
    <location>
        <begin position="630"/>
        <end position="645"/>
    </location>
</feature>
<sequence>MLFVDYSSAFNTIIPDILINKLVTLGLPPLTCAWIKDFLTNRPQTVRLGPHLFSTRTLSTGSPQGCVLSTLLYSLYTHDCSPTHNNTLIIKFADDTTVVGLISKGDEAEYREEVLKLAAWCSEHNLSLNTKKTKELIVDFRRHSTDLAPLYINGECVERVHTFRFIGVLISAEISWAENISAVIKKAQQRLHFLKVLRKYKLNSDLRLTFYRSPIESLLTYCITVWYGSCTKADRVKLESVVKTAQKIVGCPLPTMMDIYSSRCLSRATNIIKDSSHPGFNMFRLLPSGKRYRCINTKTHRLKNSFFPKLDGTVDLDERRLIRSAIRELRRREIEDMEAALASKRFRPTHFSAFHFFLFVFISIYLLSAPEKKDVILEQFSHSNSVRDRMRKFTEASQSPQPPALKKTPQRNGNASISSTNFPRAAGLFTHTPTSLNTSGDTPARPRVGSLSSATAPSQSQAAPKLKGGANKHLPSAGQSQSSVGGTRLPAEKDVPASSESKEDGTPGRAAGRTVPQGEEDPDMKTFLTIEIKDGRSTSTSTSSTPRGNVVPITNMSSRITSLGQRPGMSIHLCVCVHACMRVCKTCYVGVCLLLFTLLFFLHLMQMETEPIVASVPVFAAGPSVQLAQQSSTIPNGSSTQSKPVESSGKLTAEKLAAIQDEELLDKMLDESKDFEERKMIRAAMRDLRKRKRDQREKERETRLQDLRQQRDDRTQKGRAGPGAGEVVINKMEKSADGSTLSQVTKTNRFTQSGNDGSKSTRSTVLETSFVQKTDSDHESTLPVSVSVFDREDDSSSRSGSSGLAAMERRQAERRKELMRAQTMPKTSAMQARKTMIEKLEKEGGGVQRSTSFGVPNANSIKQMLLDWCRAKTRTYEHVDIQNFSSSWSNGMAFCALVHSFFPDAFDYDSLSPGNRRHNFEVAFSSAEKLVDCPQLLDDMMIMGNKPDSKCVFTYVQSLVNHLRRYEMSMGENVFGRFEN</sequence>
<dbReference type="PANTHER" id="PTHR23167:SF52">
    <property type="entry name" value="SMOOTHELIN"/>
    <property type="match status" value="1"/>
</dbReference>
<organism evidence="8 9">
    <name type="scientific">Nothobranchius furzeri</name>
    <name type="common">Turquoise killifish</name>
    <dbReference type="NCBI Taxonomy" id="105023"/>
    <lineage>
        <taxon>Eukaryota</taxon>
        <taxon>Metazoa</taxon>
        <taxon>Chordata</taxon>
        <taxon>Craniata</taxon>
        <taxon>Vertebrata</taxon>
        <taxon>Euteleostomi</taxon>
        <taxon>Actinopterygii</taxon>
        <taxon>Neopterygii</taxon>
        <taxon>Teleostei</taxon>
        <taxon>Neoteleostei</taxon>
        <taxon>Acanthomorphata</taxon>
        <taxon>Ovalentaria</taxon>
        <taxon>Atherinomorphae</taxon>
        <taxon>Cyprinodontiformes</taxon>
        <taxon>Nothobranchiidae</taxon>
        <taxon>Nothobranchius</taxon>
    </lineage>
</organism>
<dbReference type="AlphaFoldDB" id="A0A8C6PWZ8"/>
<dbReference type="InterPro" id="IPR001715">
    <property type="entry name" value="CH_dom"/>
</dbReference>
<keyword evidence="9" id="KW-1185">Reference proteome</keyword>
<feature type="domain" description="Calponin-homology (CH)" evidence="6">
    <location>
        <begin position="859"/>
        <end position="964"/>
    </location>
</feature>
<feature type="domain" description="Reverse transcriptase" evidence="7">
    <location>
        <begin position="1"/>
        <end position="170"/>
    </location>
</feature>
<evidence type="ECO:0000313" key="9">
    <source>
        <dbReference type="Proteomes" id="UP000694548"/>
    </source>
</evidence>
<evidence type="ECO:0000256" key="2">
    <source>
        <dbReference type="ARBA" id="ARBA00023054"/>
    </source>
</evidence>
<feature type="region of interest" description="Disordered" evidence="4">
    <location>
        <begin position="393"/>
        <end position="524"/>
    </location>
</feature>
<evidence type="ECO:0000256" key="4">
    <source>
        <dbReference type="SAM" id="MobiDB-lite"/>
    </source>
</evidence>
<dbReference type="GeneTree" id="ENSGT00940000154495"/>
<dbReference type="Pfam" id="PF09004">
    <property type="entry name" value="ALKBH8_N"/>
    <property type="match status" value="1"/>
</dbReference>
<protein>
    <recommendedName>
        <fullName evidence="10">Smoothelin b</fullName>
    </recommendedName>
</protein>
<dbReference type="PANTHER" id="PTHR23167">
    <property type="entry name" value="CALPONIN HOMOLOGY DOMAIN-CONTAINING PROTEIN DDB_G0272472-RELATED"/>
    <property type="match status" value="1"/>
</dbReference>
<dbReference type="SUPFAM" id="SSF56672">
    <property type="entry name" value="DNA/RNA polymerases"/>
    <property type="match status" value="1"/>
</dbReference>
<dbReference type="PROSITE" id="PS50021">
    <property type="entry name" value="CH"/>
    <property type="match status" value="1"/>
</dbReference>
<accession>A0A8C6PWZ8</accession>
<feature type="compositionally biased region" description="Polar residues" evidence="4">
    <location>
        <begin position="431"/>
        <end position="441"/>
    </location>
</feature>
<feature type="compositionally biased region" description="Low complexity" evidence="4">
    <location>
        <begin position="452"/>
        <end position="464"/>
    </location>
</feature>
<feature type="compositionally biased region" description="Basic and acidic residues" evidence="4">
    <location>
        <begin position="694"/>
        <end position="716"/>
    </location>
</feature>
<dbReference type="InterPro" id="IPR022189">
    <property type="entry name" value="SMTN"/>
</dbReference>
<evidence type="ECO:0008006" key="10">
    <source>
        <dbReference type="Google" id="ProtNLM"/>
    </source>
</evidence>
<keyword evidence="2" id="KW-0175">Coiled coil</keyword>
<dbReference type="FunFam" id="1.10.418.10:FF:000009">
    <property type="entry name" value="smoothelin isoform X2"/>
    <property type="match status" value="1"/>
</dbReference>
<dbReference type="Proteomes" id="UP000694548">
    <property type="component" value="Chromosome sgr18"/>
</dbReference>
<feature type="region of interest" description="Disordered" evidence="4">
    <location>
        <begin position="788"/>
        <end position="830"/>
    </location>
</feature>
<keyword evidence="5" id="KW-1133">Transmembrane helix</keyword>
<comment type="similarity">
    <text evidence="3">Belongs to the smoothelin family.</text>
</comment>
<dbReference type="Gene3D" id="1.10.418.10">
    <property type="entry name" value="Calponin-like domain"/>
    <property type="match status" value="1"/>
</dbReference>
<dbReference type="Pfam" id="PF12510">
    <property type="entry name" value="Smoothelin"/>
    <property type="match status" value="1"/>
</dbReference>
<evidence type="ECO:0000256" key="3">
    <source>
        <dbReference type="ARBA" id="ARBA00061655"/>
    </source>
</evidence>
<dbReference type="GO" id="GO:0008168">
    <property type="term" value="F:methyltransferase activity"/>
    <property type="evidence" value="ECO:0007669"/>
    <property type="project" value="InterPro"/>
</dbReference>
<evidence type="ECO:0000259" key="6">
    <source>
        <dbReference type="PROSITE" id="PS50021"/>
    </source>
</evidence>
<dbReference type="Pfam" id="PF00078">
    <property type="entry name" value="RVT_1"/>
    <property type="match status" value="1"/>
</dbReference>
<feature type="transmembrane region" description="Helical" evidence="5">
    <location>
        <begin position="587"/>
        <end position="605"/>
    </location>
</feature>
<dbReference type="PROSITE" id="PS50878">
    <property type="entry name" value="RT_POL"/>
    <property type="match status" value="1"/>
</dbReference>
<feature type="compositionally biased region" description="Polar residues" evidence="4">
    <location>
        <begin position="410"/>
        <end position="422"/>
    </location>
</feature>
<dbReference type="Pfam" id="PF00307">
    <property type="entry name" value="CH"/>
    <property type="match status" value="1"/>
</dbReference>
<reference evidence="8" key="1">
    <citation type="submission" date="2014-08" db="EMBL/GenBank/DDBJ databases">
        <authorList>
            <person name="Senf B."/>
            <person name="Petzold A."/>
            <person name="Downie B.R."/>
            <person name="Koch P."/>
            <person name="Platzer M."/>
        </authorList>
    </citation>
    <scope>NUCLEOTIDE SEQUENCE [LARGE SCALE GENOMIC DNA]</scope>
    <source>
        <strain evidence="8">GRZ</strain>
    </source>
</reference>
<feature type="transmembrane region" description="Helical" evidence="5">
    <location>
        <begin position="351"/>
        <end position="368"/>
    </location>
</feature>
<evidence type="ECO:0000313" key="8">
    <source>
        <dbReference type="Ensembl" id="ENSNFUP00015050345.1"/>
    </source>
</evidence>
<dbReference type="InterPro" id="IPR050540">
    <property type="entry name" value="F-actin_Monoox_Mical"/>
</dbReference>
<feature type="region of interest" description="Disordered" evidence="4">
    <location>
        <begin position="630"/>
        <end position="649"/>
    </location>
</feature>
<evidence type="ECO:0000256" key="1">
    <source>
        <dbReference type="ARBA" id="ARBA00022553"/>
    </source>
</evidence>
<feature type="compositionally biased region" description="Basic and acidic residues" evidence="4">
    <location>
        <begin position="807"/>
        <end position="819"/>
    </location>
</feature>
<keyword evidence="5" id="KW-0472">Membrane</keyword>
<feature type="compositionally biased region" description="Basic and acidic residues" evidence="4">
    <location>
        <begin position="490"/>
        <end position="506"/>
    </location>
</feature>
<dbReference type="SUPFAM" id="SSF47576">
    <property type="entry name" value="Calponin-homology domain, CH-domain"/>
    <property type="match status" value="1"/>
</dbReference>
<keyword evidence="5" id="KW-0812">Transmembrane</keyword>